<evidence type="ECO:0000313" key="2">
    <source>
        <dbReference type="EMBL" id="KAI5072218.1"/>
    </source>
</evidence>
<feature type="compositionally biased region" description="Polar residues" evidence="1">
    <location>
        <begin position="1"/>
        <end position="25"/>
    </location>
</feature>
<accession>A0A9D4ZE75</accession>
<dbReference type="AlphaFoldDB" id="A0A9D4ZE75"/>
<protein>
    <submittedName>
        <fullName evidence="2">Uncharacterized protein</fullName>
    </submittedName>
</protein>
<feature type="region of interest" description="Disordered" evidence="1">
    <location>
        <begin position="1"/>
        <end position="26"/>
    </location>
</feature>
<evidence type="ECO:0000313" key="3">
    <source>
        <dbReference type="Proteomes" id="UP000886520"/>
    </source>
</evidence>
<organism evidence="2 3">
    <name type="scientific">Adiantum capillus-veneris</name>
    <name type="common">Maidenhair fern</name>
    <dbReference type="NCBI Taxonomy" id="13818"/>
    <lineage>
        <taxon>Eukaryota</taxon>
        <taxon>Viridiplantae</taxon>
        <taxon>Streptophyta</taxon>
        <taxon>Embryophyta</taxon>
        <taxon>Tracheophyta</taxon>
        <taxon>Polypodiopsida</taxon>
        <taxon>Polypodiidae</taxon>
        <taxon>Polypodiales</taxon>
        <taxon>Pteridineae</taxon>
        <taxon>Pteridaceae</taxon>
        <taxon>Vittarioideae</taxon>
        <taxon>Adiantum</taxon>
    </lineage>
</organism>
<sequence>MDIHRNQPTQSSGTYPPQGTPSNCADTFRRAEFTPGTLTPLLFHLPLLPATVHCCNVSSVPTLCLSCKIFSS</sequence>
<dbReference type="Proteomes" id="UP000886520">
    <property type="component" value="Chromosome 12"/>
</dbReference>
<evidence type="ECO:0000256" key="1">
    <source>
        <dbReference type="SAM" id="MobiDB-lite"/>
    </source>
</evidence>
<comment type="caution">
    <text evidence="2">The sequence shown here is derived from an EMBL/GenBank/DDBJ whole genome shotgun (WGS) entry which is preliminary data.</text>
</comment>
<keyword evidence="3" id="KW-1185">Reference proteome</keyword>
<name>A0A9D4ZE75_ADICA</name>
<proteinExistence type="predicted"/>
<dbReference type="OrthoDB" id="626167at2759"/>
<dbReference type="EMBL" id="JABFUD020000012">
    <property type="protein sequence ID" value="KAI5072218.1"/>
    <property type="molecule type" value="Genomic_DNA"/>
</dbReference>
<gene>
    <name evidence="2" type="ORF">GOP47_0012324</name>
</gene>
<reference evidence="2" key="1">
    <citation type="submission" date="2021-01" db="EMBL/GenBank/DDBJ databases">
        <title>Adiantum capillus-veneris genome.</title>
        <authorList>
            <person name="Fang Y."/>
            <person name="Liao Q."/>
        </authorList>
    </citation>
    <scope>NUCLEOTIDE SEQUENCE</scope>
    <source>
        <strain evidence="2">H3</strain>
        <tissue evidence="2">Leaf</tissue>
    </source>
</reference>